<name>A0AAX3P3Q1_AERHY</name>
<dbReference type="EMBL" id="CP118942">
    <property type="protein sequence ID" value="WEE24770.1"/>
    <property type="molecule type" value="Genomic_DNA"/>
</dbReference>
<evidence type="ECO:0000313" key="1">
    <source>
        <dbReference type="EMBL" id="WEE24770.1"/>
    </source>
</evidence>
<gene>
    <name evidence="1" type="ORF">PY771_13890</name>
</gene>
<accession>A0AAX3P3Q1</accession>
<dbReference type="AlphaFoldDB" id="A0AAX3P3Q1"/>
<dbReference type="Proteomes" id="UP001214666">
    <property type="component" value="Chromosome"/>
</dbReference>
<dbReference type="RefSeq" id="WP_275115513.1">
    <property type="nucleotide sequence ID" value="NZ_CP118942.1"/>
</dbReference>
<protein>
    <submittedName>
        <fullName evidence="1">Uncharacterized protein</fullName>
    </submittedName>
</protein>
<evidence type="ECO:0000313" key="2">
    <source>
        <dbReference type="Proteomes" id="UP001214666"/>
    </source>
</evidence>
<reference evidence="1" key="1">
    <citation type="submission" date="2023-02" db="EMBL/GenBank/DDBJ databases">
        <title>The sequence of Aeromonas hydrophila K533.</title>
        <authorList>
            <person name="Luo X."/>
        </authorList>
    </citation>
    <scope>NUCLEOTIDE SEQUENCE</scope>
    <source>
        <strain evidence="1">K533</strain>
    </source>
</reference>
<sequence length="312" mass="36519">MKISNRPSPHPLDYDWRFDEKCIKNIIDTFDGETKILCLGTPSISERLVGEDYILVDWHPIQTADNHLKLNINLHSVIKTDAKFVVMDPPWYLDIYYRWISWACNAVTPPAKILFPIWHDDTRPLAKKEKEELFNWLSLYGSFSIEKNSITYISSQFETNSNLTSNNKKNRRVADLVSFSIISKPLLHPPILQNENWTRYIFDDYQLAIRTEPKPLLKNDNQDEMKISFVDGLNSWIFPSVSKRASGRNSINIWSSENEAGIINQPEKLIFTLDNAIENGFTEKNISELREIRQWDIPLPPFKRVLKWYQKS</sequence>
<organism evidence="1 2">
    <name type="scientific">Aeromonas hydrophila</name>
    <dbReference type="NCBI Taxonomy" id="644"/>
    <lineage>
        <taxon>Bacteria</taxon>
        <taxon>Pseudomonadati</taxon>
        <taxon>Pseudomonadota</taxon>
        <taxon>Gammaproteobacteria</taxon>
        <taxon>Aeromonadales</taxon>
        <taxon>Aeromonadaceae</taxon>
        <taxon>Aeromonas</taxon>
    </lineage>
</organism>
<proteinExistence type="predicted"/>